<keyword evidence="4 5" id="KW-0963">Cytoplasm</keyword>
<dbReference type="InterPro" id="IPR003783">
    <property type="entry name" value="Regulatory_RecX"/>
</dbReference>
<evidence type="ECO:0000256" key="1">
    <source>
        <dbReference type="ARBA" id="ARBA00004496"/>
    </source>
</evidence>
<reference evidence="8 9" key="1">
    <citation type="submission" date="2013-10" db="EMBL/GenBank/DDBJ databases">
        <title>The Genome Sequence of Acinetobacter nectaris CIP 110549.</title>
        <authorList>
            <consortium name="The Broad Institute Genomics Platform"/>
            <consortium name="The Broad Institute Genome Sequencing Center for Infectious Disease"/>
            <person name="Cerqueira G."/>
            <person name="Feldgarden M."/>
            <person name="Courvalin P."/>
            <person name="Grillot-Courvalin C."/>
            <person name="Clermont D."/>
            <person name="Rocha E."/>
            <person name="Yoon E.-J."/>
            <person name="Nemec A."/>
            <person name="Young S.K."/>
            <person name="Zeng Q."/>
            <person name="Gargeya S."/>
            <person name="Fitzgerald M."/>
            <person name="Abouelleil A."/>
            <person name="Alvarado L."/>
            <person name="Berlin A.M."/>
            <person name="Chapman S.B."/>
            <person name="Gainer-Dewar J."/>
            <person name="Goldberg J."/>
            <person name="Gnerre S."/>
            <person name="Griggs A."/>
            <person name="Gujja S."/>
            <person name="Hansen M."/>
            <person name="Howarth C."/>
            <person name="Imamovic A."/>
            <person name="Ireland A."/>
            <person name="Larimer J."/>
            <person name="McCowan C."/>
            <person name="Murphy C."/>
            <person name="Pearson M."/>
            <person name="Poon T.W."/>
            <person name="Priest M."/>
            <person name="Roberts A."/>
            <person name="Saif S."/>
            <person name="Shea T."/>
            <person name="Sykes S."/>
            <person name="Wortman J."/>
            <person name="Nusbaum C."/>
            <person name="Birren B."/>
        </authorList>
    </citation>
    <scope>NUCLEOTIDE SEQUENCE [LARGE SCALE GENOMIC DNA]</scope>
    <source>
        <strain evidence="8 9">CIP 110549</strain>
    </source>
</reference>
<dbReference type="Pfam" id="PF02631">
    <property type="entry name" value="RecX_HTH2"/>
    <property type="match status" value="1"/>
</dbReference>
<evidence type="ECO:0000313" key="9">
    <source>
        <dbReference type="Proteomes" id="UP000023785"/>
    </source>
</evidence>
<dbReference type="PANTHER" id="PTHR33602">
    <property type="entry name" value="REGULATORY PROTEIN RECX FAMILY PROTEIN"/>
    <property type="match status" value="1"/>
</dbReference>
<feature type="domain" description="RecX third three-helical" evidence="7">
    <location>
        <begin position="108"/>
        <end position="151"/>
    </location>
</feature>
<evidence type="ECO:0000256" key="2">
    <source>
        <dbReference type="ARBA" id="ARBA00009695"/>
    </source>
</evidence>
<organism evidence="8 9">
    <name type="scientific">Acinetobacter nectaris CIP 110549</name>
    <dbReference type="NCBI Taxonomy" id="1392540"/>
    <lineage>
        <taxon>Bacteria</taxon>
        <taxon>Pseudomonadati</taxon>
        <taxon>Pseudomonadota</taxon>
        <taxon>Gammaproteobacteria</taxon>
        <taxon>Moraxellales</taxon>
        <taxon>Moraxellaceae</taxon>
        <taxon>Acinetobacter</taxon>
    </lineage>
</organism>
<dbReference type="Proteomes" id="UP000023785">
    <property type="component" value="Unassembled WGS sequence"/>
</dbReference>
<gene>
    <name evidence="5" type="primary">recX</name>
    <name evidence="8" type="ORF">P256_00366</name>
</gene>
<comment type="similarity">
    <text evidence="2 5">Belongs to the RecX family.</text>
</comment>
<evidence type="ECO:0000256" key="5">
    <source>
        <dbReference type="HAMAP-Rule" id="MF_01114"/>
    </source>
</evidence>
<dbReference type="Pfam" id="PF21981">
    <property type="entry name" value="RecX_HTH3"/>
    <property type="match status" value="1"/>
</dbReference>
<dbReference type="InterPro" id="IPR036388">
    <property type="entry name" value="WH-like_DNA-bd_sf"/>
</dbReference>
<accession>V2TG07</accession>
<evidence type="ECO:0000313" key="8">
    <source>
        <dbReference type="EMBL" id="ESK40938.1"/>
    </source>
</evidence>
<evidence type="ECO:0000259" key="6">
    <source>
        <dbReference type="Pfam" id="PF02631"/>
    </source>
</evidence>
<dbReference type="GO" id="GO:0005737">
    <property type="term" value="C:cytoplasm"/>
    <property type="evidence" value="ECO:0007669"/>
    <property type="project" value="UniProtKB-SubCell"/>
</dbReference>
<dbReference type="GO" id="GO:0006282">
    <property type="term" value="P:regulation of DNA repair"/>
    <property type="evidence" value="ECO:0007669"/>
    <property type="project" value="UniProtKB-UniRule"/>
</dbReference>
<dbReference type="HOGENOM" id="CLU_066607_3_2_6"/>
<dbReference type="EMBL" id="AYER01000002">
    <property type="protein sequence ID" value="ESK40938.1"/>
    <property type="molecule type" value="Genomic_DNA"/>
</dbReference>
<evidence type="ECO:0000256" key="3">
    <source>
        <dbReference type="ARBA" id="ARBA00018111"/>
    </source>
</evidence>
<dbReference type="OrthoDB" id="7066780at2"/>
<comment type="subcellular location">
    <subcellularLocation>
        <location evidence="1 5">Cytoplasm</location>
    </subcellularLocation>
</comment>
<dbReference type="InterPro" id="IPR053925">
    <property type="entry name" value="RecX_HTH_3rd"/>
</dbReference>
<dbReference type="RefSeq" id="WP_023271969.1">
    <property type="nucleotide sequence ID" value="NZ_KI530712.1"/>
</dbReference>
<dbReference type="HAMAP" id="MF_01114">
    <property type="entry name" value="RecX"/>
    <property type="match status" value="1"/>
</dbReference>
<feature type="domain" description="RecX second three-helical" evidence="6">
    <location>
        <begin position="62"/>
        <end position="100"/>
    </location>
</feature>
<evidence type="ECO:0000259" key="7">
    <source>
        <dbReference type="Pfam" id="PF21981"/>
    </source>
</evidence>
<dbReference type="Gene3D" id="1.10.10.10">
    <property type="entry name" value="Winged helix-like DNA-binding domain superfamily/Winged helix DNA-binding domain"/>
    <property type="match status" value="3"/>
</dbReference>
<dbReference type="eggNOG" id="COG2137">
    <property type="taxonomic scope" value="Bacteria"/>
</dbReference>
<dbReference type="STRING" id="1392540.P256_00366"/>
<dbReference type="AlphaFoldDB" id="V2TG07"/>
<sequence length="157" mass="18887">MQYKQKPQKTLTGARLRSYAYALLTRREYSKAELTNKLLEYAQDDQEAIDFIQQLHEYGYQSDQRAAEQVLRSHLYKGQGPHRIKQKLQQRSLDTSYIDEQIQETDWFTEAYNLKIRKFGDNVEKDPKKRAKQIRFLQYRGYDLDIIFKVVDFSEDY</sequence>
<dbReference type="PANTHER" id="PTHR33602:SF1">
    <property type="entry name" value="REGULATORY PROTEIN RECX FAMILY PROTEIN"/>
    <property type="match status" value="1"/>
</dbReference>
<name>V2TG07_9GAMM</name>
<dbReference type="InterPro" id="IPR053924">
    <property type="entry name" value="RecX_HTH_2nd"/>
</dbReference>
<protein>
    <recommendedName>
        <fullName evidence="3 5">Regulatory protein RecX</fullName>
    </recommendedName>
</protein>
<keyword evidence="9" id="KW-1185">Reference proteome</keyword>
<proteinExistence type="inferred from homology"/>
<comment type="caution">
    <text evidence="8">The sequence shown here is derived from an EMBL/GenBank/DDBJ whole genome shotgun (WGS) entry which is preliminary data.</text>
</comment>
<comment type="function">
    <text evidence="5">Modulates RecA activity.</text>
</comment>
<dbReference type="PATRIC" id="fig|1392540.3.peg.356"/>
<evidence type="ECO:0000256" key="4">
    <source>
        <dbReference type="ARBA" id="ARBA00022490"/>
    </source>
</evidence>